<dbReference type="GO" id="GO:0016779">
    <property type="term" value="F:nucleotidyltransferase activity"/>
    <property type="evidence" value="ECO:0007669"/>
    <property type="project" value="UniProtKB-KW"/>
</dbReference>
<dbReference type="PROSITE" id="PS50044">
    <property type="entry name" value="SIGMA54_3"/>
    <property type="match status" value="1"/>
</dbReference>
<dbReference type="Pfam" id="PF04963">
    <property type="entry name" value="Sigma54_CBD"/>
    <property type="match status" value="1"/>
</dbReference>
<feature type="domain" description="RNA polymerase sigma factor 54 core-binding" evidence="10">
    <location>
        <begin position="94"/>
        <end position="296"/>
    </location>
</feature>
<evidence type="ECO:0000259" key="9">
    <source>
        <dbReference type="Pfam" id="PF04552"/>
    </source>
</evidence>
<dbReference type="KEGG" id="tbe:Trebr_0449"/>
<evidence type="ECO:0000256" key="7">
    <source>
        <dbReference type="ARBA" id="ARBA00023125"/>
    </source>
</evidence>
<organism evidence="11 12">
    <name type="scientific">Treponema brennaborense (strain DSM 12168 / CIP 105900 / DD5/3)</name>
    <dbReference type="NCBI Taxonomy" id="906968"/>
    <lineage>
        <taxon>Bacteria</taxon>
        <taxon>Pseudomonadati</taxon>
        <taxon>Spirochaetota</taxon>
        <taxon>Spirochaetia</taxon>
        <taxon>Spirochaetales</taxon>
        <taxon>Treponemataceae</taxon>
        <taxon>Treponema</taxon>
    </lineage>
</organism>
<keyword evidence="4" id="KW-0548">Nucleotidyltransferase</keyword>
<keyword evidence="2" id="KW-0240">DNA-directed RNA polymerase</keyword>
<evidence type="ECO:0000256" key="5">
    <source>
        <dbReference type="ARBA" id="ARBA00023015"/>
    </source>
</evidence>
<dbReference type="RefSeq" id="WP_013757612.1">
    <property type="nucleotide sequence ID" value="NC_015500.1"/>
</dbReference>
<dbReference type="GO" id="GO:0016987">
    <property type="term" value="F:sigma factor activity"/>
    <property type="evidence" value="ECO:0007669"/>
    <property type="project" value="UniProtKB-KW"/>
</dbReference>
<dbReference type="EMBL" id="CP002696">
    <property type="protein sequence ID" value="AEE15893.1"/>
    <property type="molecule type" value="Genomic_DNA"/>
</dbReference>
<reference evidence="12" key="1">
    <citation type="submission" date="2011-04" db="EMBL/GenBank/DDBJ databases">
        <title>The complete genome of Treponema brennaborense DSM 12168.</title>
        <authorList>
            <person name="Lucas S."/>
            <person name="Han J."/>
            <person name="Lapidus A."/>
            <person name="Bruce D."/>
            <person name="Goodwin L."/>
            <person name="Pitluck S."/>
            <person name="Peters L."/>
            <person name="Kyrpides N."/>
            <person name="Mavromatis K."/>
            <person name="Ivanova N."/>
            <person name="Mikhailova N."/>
            <person name="Pagani I."/>
            <person name="Teshima H."/>
            <person name="Detter J.C."/>
            <person name="Tapia R."/>
            <person name="Han C."/>
            <person name="Land M."/>
            <person name="Hauser L."/>
            <person name="Markowitz V."/>
            <person name="Cheng J.-F."/>
            <person name="Hugenholtz P."/>
            <person name="Woyke T."/>
            <person name="Wu D."/>
            <person name="Gronow S."/>
            <person name="Wellnitz S."/>
            <person name="Brambilla E."/>
            <person name="Klenk H.-P."/>
            <person name="Eisen J.A."/>
        </authorList>
    </citation>
    <scope>NUCLEOTIDE SEQUENCE [LARGE SCALE GENOMIC DNA]</scope>
    <source>
        <strain evidence="12">DSM 12168 / CIP 105900 / DD5/3</strain>
    </source>
</reference>
<accession>F4LP17</accession>
<dbReference type="PIRSF" id="PIRSF000774">
    <property type="entry name" value="RpoN"/>
    <property type="match status" value="1"/>
</dbReference>
<proteinExistence type="inferred from homology"/>
<evidence type="ECO:0000313" key="11">
    <source>
        <dbReference type="EMBL" id="AEE15893.1"/>
    </source>
</evidence>
<dbReference type="PROSITE" id="PS00718">
    <property type="entry name" value="SIGMA54_2"/>
    <property type="match status" value="1"/>
</dbReference>
<dbReference type="InterPro" id="IPR038709">
    <property type="entry name" value="RpoN_core-bd_sf"/>
</dbReference>
<evidence type="ECO:0000313" key="12">
    <source>
        <dbReference type="Proteomes" id="UP000006546"/>
    </source>
</evidence>
<dbReference type="PANTHER" id="PTHR32248:SF4">
    <property type="entry name" value="RNA POLYMERASE SIGMA-54 FACTOR"/>
    <property type="match status" value="1"/>
</dbReference>
<dbReference type="eggNOG" id="COG1508">
    <property type="taxonomic scope" value="Bacteria"/>
</dbReference>
<evidence type="ECO:0000256" key="2">
    <source>
        <dbReference type="ARBA" id="ARBA00022478"/>
    </source>
</evidence>
<dbReference type="GO" id="GO:0003677">
    <property type="term" value="F:DNA binding"/>
    <property type="evidence" value="ECO:0007669"/>
    <property type="project" value="UniProtKB-KW"/>
</dbReference>
<evidence type="ECO:0000256" key="8">
    <source>
        <dbReference type="ARBA" id="ARBA00023163"/>
    </source>
</evidence>
<dbReference type="HOGENOM" id="CLU_020569_0_1_12"/>
<dbReference type="GO" id="GO:0000428">
    <property type="term" value="C:DNA-directed RNA polymerase complex"/>
    <property type="evidence" value="ECO:0007669"/>
    <property type="project" value="UniProtKB-KW"/>
</dbReference>
<dbReference type="InterPro" id="IPR000394">
    <property type="entry name" value="RNA_pol_sigma_54"/>
</dbReference>
<evidence type="ECO:0000256" key="6">
    <source>
        <dbReference type="ARBA" id="ARBA00023082"/>
    </source>
</evidence>
<keyword evidence="8" id="KW-0804">Transcription</keyword>
<keyword evidence="5" id="KW-0805">Transcription regulation</keyword>
<feature type="domain" description="RNA polymerase sigma factor 54 DNA-binding" evidence="9">
    <location>
        <begin position="451"/>
        <end position="520"/>
    </location>
</feature>
<comment type="similarity">
    <text evidence="1">Belongs to the sigma-54 factor family.</text>
</comment>
<feature type="domain" description="RNA polymerase sigma factor 54 DNA-binding" evidence="9">
    <location>
        <begin position="318"/>
        <end position="413"/>
    </location>
</feature>
<dbReference type="STRING" id="906968.Trebr_0449"/>
<keyword evidence="12" id="KW-1185">Reference proteome</keyword>
<keyword evidence="6" id="KW-0731">Sigma factor</keyword>
<dbReference type="NCBIfam" id="TIGR02395">
    <property type="entry name" value="rpoN_sigma"/>
    <property type="match status" value="1"/>
</dbReference>
<keyword evidence="7" id="KW-0238">DNA-binding</keyword>
<evidence type="ECO:0000256" key="4">
    <source>
        <dbReference type="ARBA" id="ARBA00022695"/>
    </source>
</evidence>
<keyword evidence="3" id="KW-0808">Transferase</keyword>
<protein>
    <submittedName>
        <fullName evidence="11">RNA polymerase, sigma 54 subunit, RpoN</fullName>
    </submittedName>
</protein>
<dbReference type="AlphaFoldDB" id="F4LP17"/>
<dbReference type="Proteomes" id="UP000006546">
    <property type="component" value="Chromosome"/>
</dbReference>
<evidence type="ECO:0000259" key="10">
    <source>
        <dbReference type="Pfam" id="PF04963"/>
    </source>
</evidence>
<dbReference type="InterPro" id="IPR007634">
    <property type="entry name" value="RNA_pol_sigma_54_DNA-bd"/>
</dbReference>
<sequence length="520" mass="57292">MPGFSMNVSQQQRQSLHMKMNPQMLQSLSLLTMNAAELRDYIYEETQRNPALEITRDAQPETVTVSKISARTGERIVSSGGNTAASDDFQAFIESAPQPEESLQEHLTAQYRLQTSDRAELHLAEKIIGNLDSRGFHLAPPESLLDPARPEETPELLNRCIRTIRHLDPVGCAAADVTETLLIQADNAPYVPPLARYLLNGRLDLLEKPRPPLVLKKLQALAETDEIPPPLTEASVTEALDFIKTLDPLPARNYASSATAYVSPDIRVTRLPADEEGAWRFEVELTRSSFPEIALSPVFTELAESPLPKTESEKQGRKFAKEAVRDAQWFISAVEQRESTLLKTGRAIVSAQRAFFEAGPRALAPLRMKDIAEIVGVHETTVSRIANGKYLQCEWGLFEIKYFFSSQVSRAAPVSANAPQLANISPVSAKAAPVSANAPQLAPLPKASGATQRDAPLSKESVKFELKALIDGYRAAHPGAKPLSDQKLSDLLAERGIRAARRTVAKYRTELNIDSSFDRK</sequence>
<dbReference type="InterPro" id="IPR007046">
    <property type="entry name" value="RNA_pol_sigma_54_core-bd"/>
</dbReference>
<dbReference type="Pfam" id="PF00309">
    <property type="entry name" value="Sigma54_AID"/>
    <property type="match status" value="1"/>
</dbReference>
<dbReference type="PANTHER" id="PTHR32248">
    <property type="entry name" value="RNA POLYMERASE SIGMA-54 FACTOR"/>
    <property type="match status" value="1"/>
</dbReference>
<gene>
    <name evidence="11" type="ordered locus">Trebr_0449</name>
</gene>
<dbReference type="Gene3D" id="1.10.10.1330">
    <property type="entry name" value="RNA polymerase sigma-54 factor, core-binding domain"/>
    <property type="match status" value="1"/>
</dbReference>
<evidence type="ECO:0000256" key="1">
    <source>
        <dbReference type="ARBA" id="ARBA00008798"/>
    </source>
</evidence>
<dbReference type="Pfam" id="PF04552">
    <property type="entry name" value="Sigma54_DBD"/>
    <property type="match status" value="2"/>
</dbReference>
<evidence type="ECO:0000256" key="3">
    <source>
        <dbReference type="ARBA" id="ARBA00022679"/>
    </source>
</evidence>
<dbReference type="Gene3D" id="1.10.10.60">
    <property type="entry name" value="Homeodomain-like"/>
    <property type="match status" value="1"/>
</dbReference>
<dbReference type="GO" id="GO:0006352">
    <property type="term" value="P:DNA-templated transcription initiation"/>
    <property type="evidence" value="ECO:0007669"/>
    <property type="project" value="InterPro"/>
</dbReference>
<name>F4LP17_TREBD</name>
<dbReference type="GO" id="GO:0001216">
    <property type="term" value="F:DNA-binding transcription activator activity"/>
    <property type="evidence" value="ECO:0007669"/>
    <property type="project" value="InterPro"/>
</dbReference>